<name>A0A9W9ZUL1_9CNID</name>
<dbReference type="CDD" id="cd00229">
    <property type="entry name" value="SGNH_hydrolase"/>
    <property type="match status" value="1"/>
</dbReference>
<organism evidence="1 2">
    <name type="scientific">Desmophyllum pertusum</name>
    <dbReference type="NCBI Taxonomy" id="174260"/>
    <lineage>
        <taxon>Eukaryota</taxon>
        <taxon>Metazoa</taxon>
        <taxon>Cnidaria</taxon>
        <taxon>Anthozoa</taxon>
        <taxon>Hexacorallia</taxon>
        <taxon>Scleractinia</taxon>
        <taxon>Caryophylliina</taxon>
        <taxon>Caryophylliidae</taxon>
        <taxon>Desmophyllum</taxon>
    </lineage>
</organism>
<dbReference type="Proteomes" id="UP001163046">
    <property type="component" value="Unassembled WGS sequence"/>
</dbReference>
<protein>
    <recommendedName>
        <fullName evidence="3">SGNH hydrolase-type esterase domain-containing protein</fullName>
    </recommendedName>
</protein>
<reference evidence="1" key="1">
    <citation type="submission" date="2023-01" db="EMBL/GenBank/DDBJ databases">
        <title>Genome assembly of the deep-sea coral Lophelia pertusa.</title>
        <authorList>
            <person name="Herrera S."/>
            <person name="Cordes E."/>
        </authorList>
    </citation>
    <scope>NUCLEOTIDE SEQUENCE</scope>
    <source>
        <strain evidence="1">USNM1676648</strain>
        <tissue evidence="1">Polyp</tissue>
    </source>
</reference>
<evidence type="ECO:0008006" key="3">
    <source>
        <dbReference type="Google" id="ProtNLM"/>
    </source>
</evidence>
<proteinExistence type="predicted"/>
<dbReference type="PANTHER" id="PTHR34407:SF1">
    <property type="entry name" value="SGNH HYDROLASE-TYPE ESTERASE DOMAIN-CONTAINING PROTEIN"/>
    <property type="match status" value="1"/>
</dbReference>
<comment type="caution">
    <text evidence="1">The sequence shown here is derived from an EMBL/GenBank/DDBJ whole genome shotgun (WGS) entry which is preliminary data.</text>
</comment>
<keyword evidence="2" id="KW-1185">Reference proteome</keyword>
<evidence type="ECO:0000313" key="2">
    <source>
        <dbReference type="Proteomes" id="UP001163046"/>
    </source>
</evidence>
<dbReference type="PANTHER" id="PTHR34407">
    <property type="entry name" value="EXPRESSED PROTEIN"/>
    <property type="match status" value="1"/>
</dbReference>
<accession>A0A9W9ZUL1</accession>
<dbReference type="InterPro" id="IPR036514">
    <property type="entry name" value="SGNH_hydro_sf"/>
</dbReference>
<gene>
    <name evidence="1" type="ORF">OS493_010679</name>
</gene>
<dbReference type="SUPFAM" id="SSF52266">
    <property type="entry name" value="SGNH hydrolase"/>
    <property type="match status" value="1"/>
</dbReference>
<dbReference type="Gene3D" id="3.40.50.1110">
    <property type="entry name" value="SGNH hydrolase"/>
    <property type="match status" value="1"/>
</dbReference>
<dbReference type="EMBL" id="MU825877">
    <property type="protein sequence ID" value="KAJ7386274.1"/>
    <property type="molecule type" value="Genomic_DNA"/>
</dbReference>
<sequence>MNSSSPWNNGVIQRNHTTKRLTEIIRRALNGENVNIAIMGGSISAGGGLTFDNEDLRGMYYRVFSDWWQKTVEPLTGSVAKLHNLAVGGTSSNFFAFCYSVLLSPNTEMNLVFLDFTVNDYLQFRYSKFPMALSLEQLTREILSERNSPAVMFINFVHGVSKIPMCENLEVHGQKMLAQNYGITAFSLRSFLCSSPSVKWKKFPKMFTSDGNHASILAHAQMALMIINHVRQLMLSVLDRVIRSKEVIVTKFSLPTEDNKITLSDCPLKLSDLPESVFKSYRHDFSEHPLCFTQITPDCTTNNTIHQTLQVTEIGNIGFQVIQKVSINQRSPLNQIQPFQFQTFRTDGYGGWKSQSANSMLELEILIPFSKPECILEGTTPSRNVAVAVRTNGYGGTALLWLNEYEERGVLIDTSSMFGHTKLLTIARHVIPGRHVLSVRTQTPGTFILSGVMIGPTYK</sequence>
<dbReference type="AlphaFoldDB" id="A0A9W9ZUL1"/>
<evidence type="ECO:0000313" key="1">
    <source>
        <dbReference type="EMBL" id="KAJ7386274.1"/>
    </source>
</evidence>
<dbReference type="OrthoDB" id="508378at2759"/>